<feature type="compositionally biased region" description="Basic residues" evidence="1">
    <location>
        <begin position="15"/>
        <end position="37"/>
    </location>
</feature>
<dbReference type="PANTHER" id="PTHR33085:SF13">
    <property type="entry name" value="DUF295 DOMAIN-CONTAINING PROTEIN"/>
    <property type="match status" value="1"/>
</dbReference>
<dbReference type="EnsemblPlants" id="EMT22484">
    <property type="protein sequence ID" value="EMT22484"/>
    <property type="gene ID" value="F775_13088"/>
</dbReference>
<protein>
    <submittedName>
        <fullName evidence="2">Uncharacterized protein</fullName>
    </submittedName>
</protein>
<proteinExistence type="predicted"/>
<evidence type="ECO:0000313" key="2">
    <source>
        <dbReference type="EnsemblPlants" id="EMT22484"/>
    </source>
</evidence>
<name>M8BKI8_AEGTA</name>
<sequence length="274" mass="31393">MARIRVYGFHGPEQRHHRRGRHGSHPNLRRRLARRPRHEPDDSPEAPSMSVTVRDALYVMDLRSEVHYFKVFSYGRPPPGHCRQEDWYWSCLRPPPLNPDDPPVRHRHPYAVSAYTVVGDSQIWMSIMGAGTYSFNVKNGVWSKAGEWALPFKDRAVYAPEHGLWFGFSASDGQLCAADMTQATTAPALVHVWEEDLPPPEAWIPTGEHILPLGSGKFCVARLFRRNKRRNLIFESISLLAGVEVVKDVGQGSLEMIKHKCKRYFFKDNEVKLL</sequence>
<dbReference type="Pfam" id="PF07893">
    <property type="entry name" value="DUF1668"/>
    <property type="match status" value="1"/>
</dbReference>
<organism evidence="2">
    <name type="scientific">Aegilops tauschii</name>
    <name type="common">Tausch's goatgrass</name>
    <name type="synonym">Aegilops squarrosa</name>
    <dbReference type="NCBI Taxonomy" id="37682"/>
    <lineage>
        <taxon>Eukaryota</taxon>
        <taxon>Viridiplantae</taxon>
        <taxon>Streptophyta</taxon>
        <taxon>Embryophyta</taxon>
        <taxon>Tracheophyta</taxon>
        <taxon>Spermatophyta</taxon>
        <taxon>Magnoliopsida</taxon>
        <taxon>Liliopsida</taxon>
        <taxon>Poales</taxon>
        <taxon>Poaceae</taxon>
        <taxon>BOP clade</taxon>
        <taxon>Pooideae</taxon>
        <taxon>Triticodae</taxon>
        <taxon>Triticeae</taxon>
        <taxon>Triticinae</taxon>
        <taxon>Aegilops</taxon>
    </lineage>
</organism>
<dbReference type="PANTHER" id="PTHR33085">
    <property type="entry name" value="OS12G0113100 PROTEIN-RELATED"/>
    <property type="match status" value="1"/>
</dbReference>
<reference evidence="2" key="1">
    <citation type="submission" date="2015-06" db="UniProtKB">
        <authorList>
            <consortium name="EnsemblPlants"/>
        </authorList>
    </citation>
    <scope>IDENTIFICATION</scope>
</reference>
<accession>M8BKI8</accession>
<dbReference type="AlphaFoldDB" id="M8BKI8"/>
<feature type="region of interest" description="Disordered" evidence="1">
    <location>
        <begin position="1"/>
        <end position="48"/>
    </location>
</feature>
<evidence type="ECO:0000256" key="1">
    <source>
        <dbReference type="SAM" id="MobiDB-lite"/>
    </source>
</evidence>
<dbReference type="InterPro" id="IPR012871">
    <property type="entry name" value="DUF1668_ORYSA"/>
</dbReference>